<dbReference type="Pfam" id="PF20126">
    <property type="entry name" value="TumE"/>
    <property type="match status" value="1"/>
</dbReference>
<evidence type="ECO:0000313" key="1">
    <source>
        <dbReference type="EMBL" id="XAT63910.1"/>
    </source>
</evidence>
<organism evidence="1 2">
    <name type="scientific">Geoglobus acetivorans</name>
    <dbReference type="NCBI Taxonomy" id="565033"/>
    <lineage>
        <taxon>Archaea</taxon>
        <taxon>Methanobacteriati</taxon>
        <taxon>Methanobacteriota</taxon>
        <taxon>Archaeoglobi</taxon>
        <taxon>Archaeoglobales</taxon>
        <taxon>Archaeoglobaceae</taxon>
        <taxon>Geoglobus</taxon>
    </lineage>
</organism>
<evidence type="ECO:0000313" key="2">
    <source>
        <dbReference type="Proteomes" id="UP001492541"/>
    </source>
</evidence>
<dbReference type="InterPro" id="IPR045397">
    <property type="entry name" value="TumE-like"/>
</dbReference>
<dbReference type="EMBL" id="CP087714">
    <property type="protein sequence ID" value="XAT63910.1"/>
    <property type="molecule type" value="Genomic_DNA"/>
</dbReference>
<name>A0ABZ3H2W4_GEOAI</name>
<dbReference type="GeneID" id="90448152"/>
<dbReference type="Proteomes" id="UP001492541">
    <property type="component" value="Chromosome"/>
</dbReference>
<protein>
    <submittedName>
        <fullName evidence="1">DUF6516 family protein</fullName>
    </submittedName>
</protein>
<sequence length="113" mass="13097">MTEILKEVAKKLLDYDIVLKVEFFGTKVRAYLVRGYIFDVYHNQTLGKYSYTLIKEDRRIAGWDNAPHHVSVETYPDHFHDVDGKIKPSYLSGDPLEDLDRVLNVVKNILGEV</sequence>
<dbReference type="RefSeq" id="WP_193808548.1">
    <property type="nucleotide sequence ID" value="NZ_CP087714.1"/>
</dbReference>
<gene>
    <name evidence="1" type="ORF">LPQ35_00670</name>
</gene>
<reference evidence="1 2" key="1">
    <citation type="submission" date="2021-11" db="EMBL/GenBank/DDBJ databases">
        <title>Whole genome of Geoglobus acetivorans.</title>
        <authorList>
            <person name="Liu D."/>
        </authorList>
    </citation>
    <scope>NUCLEOTIDE SEQUENCE [LARGE SCALE GENOMIC DNA]</scope>
    <source>
        <strain evidence="1 2">SBH6</strain>
    </source>
</reference>
<accession>A0ABZ3H2W4</accession>
<keyword evidence="2" id="KW-1185">Reference proteome</keyword>
<proteinExistence type="predicted"/>